<keyword evidence="3" id="KW-1185">Reference proteome</keyword>
<evidence type="ECO:0000313" key="3">
    <source>
        <dbReference type="Proteomes" id="UP001148786"/>
    </source>
</evidence>
<dbReference type="OrthoDB" id="3220023at2759"/>
<gene>
    <name evidence="2" type="ORF">NLJ89_g1681</name>
</gene>
<feature type="compositionally biased region" description="Acidic residues" evidence="1">
    <location>
        <begin position="1"/>
        <end position="10"/>
    </location>
</feature>
<evidence type="ECO:0008006" key="4">
    <source>
        <dbReference type="Google" id="ProtNLM"/>
    </source>
</evidence>
<evidence type="ECO:0000313" key="2">
    <source>
        <dbReference type="EMBL" id="KAJ3515557.1"/>
    </source>
</evidence>
<dbReference type="Proteomes" id="UP001148786">
    <property type="component" value="Unassembled WGS sequence"/>
</dbReference>
<organism evidence="2 3">
    <name type="scientific">Agrocybe chaxingu</name>
    <dbReference type="NCBI Taxonomy" id="84603"/>
    <lineage>
        <taxon>Eukaryota</taxon>
        <taxon>Fungi</taxon>
        <taxon>Dikarya</taxon>
        <taxon>Basidiomycota</taxon>
        <taxon>Agaricomycotina</taxon>
        <taxon>Agaricomycetes</taxon>
        <taxon>Agaricomycetidae</taxon>
        <taxon>Agaricales</taxon>
        <taxon>Agaricineae</taxon>
        <taxon>Strophariaceae</taxon>
        <taxon>Agrocybe</taxon>
    </lineage>
</organism>
<feature type="compositionally biased region" description="Polar residues" evidence="1">
    <location>
        <begin position="108"/>
        <end position="117"/>
    </location>
</feature>
<proteinExistence type="predicted"/>
<comment type="caution">
    <text evidence="2">The sequence shown here is derived from an EMBL/GenBank/DDBJ whole genome shotgun (WGS) entry which is preliminary data.</text>
</comment>
<evidence type="ECO:0000256" key="1">
    <source>
        <dbReference type="SAM" id="MobiDB-lite"/>
    </source>
</evidence>
<feature type="region of interest" description="Disordered" evidence="1">
    <location>
        <begin position="1"/>
        <end position="121"/>
    </location>
</feature>
<feature type="compositionally biased region" description="Basic and acidic residues" evidence="1">
    <location>
        <begin position="136"/>
        <end position="145"/>
    </location>
</feature>
<accession>A0A9W8MZK9</accession>
<dbReference type="EMBL" id="JANKHO010000090">
    <property type="protein sequence ID" value="KAJ3515557.1"/>
    <property type="molecule type" value="Genomic_DNA"/>
</dbReference>
<sequence length="894" mass="98938">MVEREEDSQDTDSRNSQHASGPDSGSPRLTPTTTLASEGEEMATVSTNGPPFLGRAELDAGLEDGKKSVGGSEPLNTGVLATNKDSAPQDKASEELIQPTKKRRVEGTGSQSLSPLEQPTEALSVVHTDTPPDSANDNKDGHRANKKARLDSDIASAAGGSLVSVANVHSSTVTPGDSQPSVALSGYLEAKKPSPFLTLPLELLSEVLILAASPQHILAVARTCKALCHTLLNADAEFIWREARKGCSFVVPEIGNNPTFDAQTLQSWLPPAPAGPNVAGDTPVNRRVVVSLPDLPRQFFTESSYASFLFDSGECECCGNETGLLYESFALRMRKCRNSSCKSPPGIVRYHHNGSQDLGVLSILPTIESNACISNFNPPTFWPQTEQNVHIYYRSEAVEAAKREHREKANDEDYKKKFALLQVRKREWMEFCVKLSKWRKLRQFSYLRNKDANEKKAKTIANKYGWDYSDLTNCTVFGAYRKHKSRLCETINEIDVKVMQEEIESQLIAVGDKRDRRSVEISLMENRKDVEGVYNRLRSAKAYQYLPSLVTFRTLPVISLLQTAEKRPGAPSHSTGPKVADTLQNNPVMKEMLASQLRKWVENAKQDIGETLGFPRNWKSASKNVVHPVERVTARLLCTRCNRVDSKYSQDGCLDFAGACRHECFVGSEKKVRLRKGKKAVWDAKIFIKDEKAINVLRKTLQALGYAEDRDAGHYMLEIGFAALCTSCDPPMVVDTRNIIGHSHRHEEMQVDFTSDVERISSFLGGYPYTFGLAKRLLNSDAVHAPTVKKQIDAKNFGCRHCLRTKQVTDAVVANPTIDAQVNVANQVSTTTGTPVGIELSTLAHYSHDLGIEGPKERPPPLFIFNGLRSHLKAKHGLEDIRDEDILCYNAVAT</sequence>
<feature type="region of interest" description="Disordered" evidence="1">
    <location>
        <begin position="126"/>
        <end position="145"/>
    </location>
</feature>
<feature type="compositionally biased region" description="Polar residues" evidence="1">
    <location>
        <begin position="27"/>
        <end position="36"/>
    </location>
</feature>
<dbReference type="AlphaFoldDB" id="A0A9W8MZK9"/>
<protein>
    <recommendedName>
        <fullName evidence="4">F-box domain-containing protein</fullName>
    </recommendedName>
</protein>
<reference evidence="2" key="1">
    <citation type="submission" date="2022-07" db="EMBL/GenBank/DDBJ databases">
        <title>Genome Sequence of Agrocybe chaxingu.</title>
        <authorList>
            <person name="Buettner E."/>
        </authorList>
    </citation>
    <scope>NUCLEOTIDE SEQUENCE</scope>
    <source>
        <strain evidence="2">MP-N11</strain>
    </source>
</reference>
<name>A0A9W8MZK9_9AGAR</name>